<comment type="caution">
    <text evidence="2">The sequence shown here is derived from an EMBL/GenBank/DDBJ whole genome shotgun (WGS) entry which is preliminary data.</text>
</comment>
<dbReference type="Proteomes" id="UP000253034">
    <property type="component" value="Unassembled WGS sequence"/>
</dbReference>
<name>A0A369ASP5_9FIRM</name>
<dbReference type="InterPro" id="IPR056937">
    <property type="entry name" value="YqbQ/XkdQ"/>
</dbReference>
<accession>A0A369ASP5</accession>
<gene>
    <name evidence="2" type="ORF">DFR58_12514</name>
</gene>
<proteinExistence type="predicted"/>
<feature type="domain" description="YqbQ/XkdQ" evidence="1">
    <location>
        <begin position="195"/>
        <end position="355"/>
    </location>
</feature>
<keyword evidence="3" id="KW-1185">Reference proteome</keyword>
<evidence type="ECO:0000313" key="3">
    <source>
        <dbReference type="Proteomes" id="UP000253034"/>
    </source>
</evidence>
<organism evidence="2 3">
    <name type="scientific">Anaerobacterium chartisolvens</name>
    <dbReference type="NCBI Taxonomy" id="1297424"/>
    <lineage>
        <taxon>Bacteria</taxon>
        <taxon>Bacillati</taxon>
        <taxon>Bacillota</taxon>
        <taxon>Clostridia</taxon>
        <taxon>Eubacteriales</taxon>
        <taxon>Oscillospiraceae</taxon>
        <taxon>Anaerobacterium</taxon>
    </lineage>
</organism>
<dbReference type="Pfam" id="PF24032">
    <property type="entry name" value="YQBQ"/>
    <property type="match status" value="1"/>
</dbReference>
<dbReference type="AlphaFoldDB" id="A0A369ASP5"/>
<evidence type="ECO:0000259" key="1">
    <source>
        <dbReference type="Pfam" id="PF24032"/>
    </source>
</evidence>
<protein>
    <submittedName>
        <fullName evidence="2">Phage protein D</fullName>
    </submittedName>
</protein>
<sequence length="368" mass="40965">MSGQSLMTNDKYTFENLSSKYGDFKVPTYKISIDGNDLLSAESLVVRELKIDLTCENEASGCVLEVFGAYDIANRRFNPQIMEKFFQLGKKVSIDAGYIKTVNVFKGYISGVVLRMGNEAAGIRVECTDVKGIMMNTRTTEQRTENKLDDVVSSILGNQAYNNFCEGTQVDSISTPERKIEVAGESDFDFLVRLAARINYEFFVCQGKVYFRKPMPLKAAVISLEWGYNILSFERRASLEGQVLELEVRSADVDKGKMISGIATSNVQMSKGPSAKKALQKLKKVVVDSSVGSEQEAQERAEVLLKKLNQSYVTANIECIGIPEIVPGRFINVKKLGSDLDGDYYILRVTHSINESFFSTLIEARLGD</sequence>
<dbReference type="EMBL" id="QPJT01000025">
    <property type="protein sequence ID" value="RCX11368.1"/>
    <property type="molecule type" value="Genomic_DNA"/>
</dbReference>
<reference evidence="2 3" key="1">
    <citation type="submission" date="2018-07" db="EMBL/GenBank/DDBJ databases">
        <title>Genomic Encyclopedia of Type Strains, Phase IV (KMG-IV): sequencing the most valuable type-strain genomes for metagenomic binning, comparative biology and taxonomic classification.</title>
        <authorList>
            <person name="Goeker M."/>
        </authorList>
    </citation>
    <scope>NUCLEOTIDE SEQUENCE [LARGE SCALE GENOMIC DNA]</scope>
    <source>
        <strain evidence="2 3">DSM 27016</strain>
    </source>
</reference>
<evidence type="ECO:0000313" key="2">
    <source>
        <dbReference type="EMBL" id="RCX11368.1"/>
    </source>
</evidence>
<dbReference type="SUPFAM" id="SSF69279">
    <property type="entry name" value="Phage tail proteins"/>
    <property type="match status" value="1"/>
</dbReference>